<dbReference type="GO" id="GO:0031119">
    <property type="term" value="P:tRNA pseudouridine synthesis"/>
    <property type="evidence" value="ECO:0007669"/>
    <property type="project" value="UniProtKB-UniRule"/>
</dbReference>
<sequence length="372" mass="41223">MAEAIHWPPDWPRVLDARFGVPRPGAYRARAEDFRVEECLGFAPEGQGEHLWLWVEKRDLTTAMVAKQLARACEVAPRQVGYAGMKDRVAVTRQWFSVHLAGREAPDDLVARLSEMPLELLEVTRHPRKLKRGVHRANRFRLRLTGEALADPDLPARWDWLCRHGVPNYFGPQRFGPDGRNLQRAVSVLARGWRKRDDRDGMLLSAARSYLFNTLLAGRIVDGNWATPLPGEAVILDGSSSQFVAETLDASLVERAERLDLHPSGVLWGQGRSVARGEALAREQALAEACPALCAGLERAGVRLARRALRLRLEAPRLEAGEDDAWLSFTLPRGAFATAVLRELIAHPTLSFQSPPRGPEQGAADASTAAVQ</sequence>
<keyword evidence="3 4" id="KW-0413">Isomerase</keyword>
<reference evidence="7 8" key="1">
    <citation type="submission" date="2020-08" db="EMBL/GenBank/DDBJ databases">
        <title>Genomic Encyclopedia of Type Strains, Phase III (KMG-III): the genomes of soil and plant-associated and newly described type strains.</title>
        <authorList>
            <person name="Whitman W."/>
        </authorList>
    </citation>
    <scope>NUCLEOTIDE SEQUENCE [LARGE SCALE GENOMIC DNA]</scope>
    <source>
        <strain evidence="7 8">CECT 7744</strain>
    </source>
</reference>
<gene>
    <name evidence="4" type="primary">truD</name>
    <name evidence="7" type="ORF">FHR97_002038</name>
</gene>
<dbReference type="RefSeq" id="WP_183383657.1">
    <property type="nucleotide sequence ID" value="NZ_JACHXR010000004.1"/>
</dbReference>
<keyword evidence="8" id="KW-1185">Reference proteome</keyword>
<dbReference type="InterPro" id="IPR043165">
    <property type="entry name" value="TruD_insert_sf"/>
</dbReference>
<dbReference type="PROSITE" id="PS01268">
    <property type="entry name" value="UPF0024"/>
    <property type="match status" value="1"/>
</dbReference>
<dbReference type="Pfam" id="PF01142">
    <property type="entry name" value="TruD"/>
    <property type="match status" value="2"/>
</dbReference>
<comment type="caution">
    <text evidence="7">The sequence shown here is derived from an EMBL/GenBank/DDBJ whole genome shotgun (WGS) entry which is preliminary data.</text>
</comment>
<evidence type="ECO:0000256" key="3">
    <source>
        <dbReference type="ARBA" id="ARBA00023235"/>
    </source>
</evidence>
<dbReference type="GO" id="GO:0003723">
    <property type="term" value="F:RNA binding"/>
    <property type="evidence" value="ECO:0007669"/>
    <property type="project" value="InterPro"/>
</dbReference>
<feature type="region of interest" description="Disordered" evidence="5">
    <location>
        <begin position="350"/>
        <end position="372"/>
    </location>
</feature>
<evidence type="ECO:0000259" key="6">
    <source>
        <dbReference type="PROSITE" id="PS50984"/>
    </source>
</evidence>
<evidence type="ECO:0000313" key="7">
    <source>
        <dbReference type="EMBL" id="MBB3231186.1"/>
    </source>
</evidence>
<comment type="catalytic activity">
    <reaction evidence="4">
        <text>uridine(13) in tRNA = pseudouridine(13) in tRNA</text>
        <dbReference type="Rhea" id="RHEA:42540"/>
        <dbReference type="Rhea" id="RHEA-COMP:10105"/>
        <dbReference type="Rhea" id="RHEA-COMP:10106"/>
        <dbReference type="ChEBI" id="CHEBI:65314"/>
        <dbReference type="ChEBI" id="CHEBI:65315"/>
        <dbReference type="EC" id="5.4.99.27"/>
    </reaction>
</comment>
<dbReference type="PROSITE" id="PS50984">
    <property type="entry name" value="TRUD"/>
    <property type="match status" value="1"/>
</dbReference>
<dbReference type="EMBL" id="JACHXR010000004">
    <property type="protein sequence ID" value="MBB3231186.1"/>
    <property type="molecule type" value="Genomic_DNA"/>
</dbReference>
<dbReference type="Proteomes" id="UP000518892">
    <property type="component" value="Unassembled WGS sequence"/>
</dbReference>
<dbReference type="HAMAP" id="MF_01082">
    <property type="entry name" value="TruD"/>
    <property type="match status" value="1"/>
</dbReference>
<feature type="active site" description="Nucleophile" evidence="4">
    <location>
        <position position="87"/>
    </location>
</feature>
<dbReference type="PANTHER" id="PTHR47811">
    <property type="entry name" value="TRNA PSEUDOURIDINE SYNTHASE D"/>
    <property type="match status" value="1"/>
</dbReference>
<name>A0A7W5ETR7_9GAMM</name>
<feature type="domain" description="TRUD" evidence="6">
    <location>
        <begin position="165"/>
        <end position="311"/>
    </location>
</feature>
<dbReference type="InterPro" id="IPR020103">
    <property type="entry name" value="PsdUridine_synth_cat_dom_sf"/>
</dbReference>
<keyword evidence="2 4" id="KW-0819">tRNA processing</keyword>
<dbReference type="AlphaFoldDB" id="A0A7W5ETR7"/>
<dbReference type="InterPro" id="IPR050170">
    <property type="entry name" value="TruD_pseudoU_synthase"/>
</dbReference>
<evidence type="ECO:0000256" key="4">
    <source>
        <dbReference type="HAMAP-Rule" id="MF_01082"/>
    </source>
</evidence>
<dbReference type="GO" id="GO:0005829">
    <property type="term" value="C:cytosol"/>
    <property type="evidence" value="ECO:0007669"/>
    <property type="project" value="TreeGrafter"/>
</dbReference>
<dbReference type="GO" id="GO:0160150">
    <property type="term" value="F:tRNA pseudouridine(13) synthase activity"/>
    <property type="evidence" value="ECO:0007669"/>
    <property type="project" value="UniProtKB-EC"/>
</dbReference>
<dbReference type="Gene3D" id="3.30.2340.10">
    <property type="entry name" value="TruD, insertion domain"/>
    <property type="match status" value="1"/>
</dbReference>
<dbReference type="InterPro" id="IPR011760">
    <property type="entry name" value="PsdUridine_synth_TruD_insert"/>
</dbReference>
<evidence type="ECO:0000256" key="1">
    <source>
        <dbReference type="ARBA" id="ARBA00007953"/>
    </source>
</evidence>
<proteinExistence type="inferred from homology"/>
<dbReference type="InterPro" id="IPR001656">
    <property type="entry name" value="PsdUridine_synth_TruD"/>
</dbReference>
<protein>
    <recommendedName>
        <fullName evidence="4">tRNA pseudouridine synthase D</fullName>
        <ecNumber evidence="4">5.4.99.27</ecNumber>
    </recommendedName>
    <alternativeName>
        <fullName evidence="4">tRNA pseudouridine(13) synthase</fullName>
    </alternativeName>
    <alternativeName>
        <fullName evidence="4">tRNA pseudouridylate synthase D</fullName>
    </alternativeName>
    <alternativeName>
        <fullName evidence="4">tRNA-uridine isomerase D</fullName>
    </alternativeName>
</protein>
<evidence type="ECO:0000313" key="8">
    <source>
        <dbReference type="Proteomes" id="UP000518892"/>
    </source>
</evidence>
<dbReference type="InterPro" id="IPR042214">
    <property type="entry name" value="TruD_catalytic"/>
</dbReference>
<evidence type="ECO:0000256" key="2">
    <source>
        <dbReference type="ARBA" id="ARBA00022694"/>
    </source>
</evidence>
<evidence type="ECO:0000256" key="5">
    <source>
        <dbReference type="SAM" id="MobiDB-lite"/>
    </source>
</evidence>
<dbReference type="Gene3D" id="3.30.2350.20">
    <property type="entry name" value="TruD, catalytic domain"/>
    <property type="match status" value="1"/>
</dbReference>
<dbReference type="EC" id="5.4.99.27" evidence="4"/>
<comment type="similarity">
    <text evidence="1 4">Belongs to the pseudouridine synthase TruD family.</text>
</comment>
<dbReference type="InterPro" id="IPR020119">
    <property type="entry name" value="PsdUridine_synth_TruD_CS"/>
</dbReference>
<comment type="function">
    <text evidence="4">Responsible for synthesis of pseudouridine from uracil-13 in transfer RNAs.</text>
</comment>
<organism evidence="7 8">
    <name type="scientific">Halomonas stenophila</name>
    <dbReference type="NCBI Taxonomy" id="795312"/>
    <lineage>
        <taxon>Bacteria</taxon>
        <taxon>Pseudomonadati</taxon>
        <taxon>Pseudomonadota</taxon>
        <taxon>Gammaproteobacteria</taxon>
        <taxon>Oceanospirillales</taxon>
        <taxon>Halomonadaceae</taxon>
        <taxon>Halomonas</taxon>
    </lineage>
</organism>
<dbReference type="SUPFAM" id="SSF55120">
    <property type="entry name" value="Pseudouridine synthase"/>
    <property type="match status" value="1"/>
</dbReference>
<dbReference type="PANTHER" id="PTHR47811:SF1">
    <property type="entry name" value="TRNA PSEUDOURIDINE SYNTHASE D"/>
    <property type="match status" value="1"/>
</dbReference>
<accession>A0A7W5ETR7</accession>